<proteinExistence type="predicted"/>
<keyword evidence="1" id="KW-0812">Transmembrane</keyword>
<dbReference type="WBParaSite" id="TREG1_128800.1">
    <property type="protein sequence ID" value="TREG1_128800.1"/>
    <property type="gene ID" value="TREG1_128800"/>
</dbReference>
<evidence type="ECO:0000313" key="3">
    <source>
        <dbReference type="WBParaSite" id="TREG1_128800.1"/>
    </source>
</evidence>
<keyword evidence="2" id="KW-1185">Reference proteome</keyword>
<reference evidence="2" key="1">
    <citation type="submission" date="2022-06" db="EMBL/GenBank/DDBJ databases">
        <authorList>
            <person name="Berger JAMES D."/>
            <person name="Berger JAMES D."/>
        </authorList>
    </citation>
    <scope>NUCLEOTIDE SEQUENCE [LARGE SCALE GENOMIC DNA]</scope>
</reference>
<accession>A0AA85IX93</accession>
<keyword evidence="1" id="KW-0472">Membrane</keyword>
<keyword evidence="1" id="KW-1133">Transmembrane helix</keyword>
<evidence type="ECO:0000256" key="1">
    <source>
        <dbReference type="SAM" id="Phobius"/>
    </source>
</evidence>
<name>A0AA85IX93_TRIRE</name>
<protein>
    <submittedName>
        <fullName evidence="3">Uncharacterized protein</fullName>
    </submittedName>
</protein>
<reference evidence="3" key="2">
    <citation type="submission" date="2023-11" db="UniProtKB">
        <authorList>
            <consortium name="WormBaseParasite"/>
        </authorList>
    </citation>
    <scope>IDENTIFICATION</scope>
</reference>
<sequence>MVNTIAELSEWLQEHNWVTVLLILLGALPVLILALLKLLGYRRDVDHFFIVFSFVLWNWQTEGIEYFYRGLLHTRHDASYFLDSE</sequence>
<feature type="transmembrane region" description="Helical" evidence="1">
    <location>
        <begin position="17"/>
        <end position="39"/>
    </location>
</feature>
<dbReference type="AlphaFoldDB" id="A0AA85IX93"/>
<evidence type="ECO:0000313" key="2">
    <source>
        <dbReference type="Proteomes" id="UP000050795"/>
    </source>
</evidence>
<dbReference type="Proteomes" id="UP000050795">
    <property type="component" value="Unassembled WGS sequence"/>
</dbReference>
<organism evidence="2 3">
    <name type="scientific">Trichobilharzia regenti</name>
    <name type="common">Nasal bird schistosome</name>
    <dbReference type="NCBI Taxonomy" id="157069"/>
    <lineage>
        <taxon>Eukaryota</taxon>
        <taxon>Metazoa</taxon>
        <taxon>Spiralia</taxon>
        <taxon>Lophotrochozoa</taxon>
        <taxon>Platyhelminthes</taxon>
        <taxon>Trematoda</taxon>
        <taxon>Digenea</taxon>
        <taxon>Strigeidida</taxon>
        <taxon>Schistosomatoidea</taxon>
        <taxon>Schistosomatidae</taxon>
        <taxon>Trichobilharzia</taxon>
    </lineage>
</organism>